<dbReference type="InterPro" id="IPR022059">
    <property type="entry name" value="DUF3615"/>
</dbReference>
<dbReference type="PANTHER" id="PTHR33120">
    <property type="entry name" value="EXPRESSED PROTEIN-RELATED"/>
    <property type="match status" value="1"/>
</dbReference>
<dbReference type="HOGENOM" id="CLU_011465_0_1_1"/>
<gene>
    <name evidence="4" type="primary">LOC112270766</name>
    <name evidence="3" type="ORF">BRADI_2g55840v3</name>
</gene>
<feature type="domain" description="DUF3615" evidence="1">
    <location>
        <begin position="185"/>
        <end position="283"/>
    </location>
</feature>
<dbReference type="eggNOG" id="ENOG502R3YD">
    <property type="taxonomic scope" value="Eukaryota"/>
</dbReference>
<organism evidence="4">
    <name type="scientific">Brachypodium distachyon</name>
    <name type="common">Purple false brome</name>
    <name type="synonym">Trachynia distachya</name>
    <dbReference type="NCBI Taxonomy" id="15368"/>
    <lineage>
        <taxon>Eukaryota</taxon>
        <taxon>Viridiplantae</taxon>
        <taxon>Streptophyta</taxon>
        <taxon>Embryophyta</taxon>
        <taxon>Tracheophyta</taxon>
        <taxon>Spermatophyta</taxon>
        <taxon>Magnoliopsida</taxon>
        <taxon>Liliopsida</taxon>
        <taxon>Poales</taxon>
        <taxon>Poaceae</taxon>
        <taxon>BOP clade</taxon>
        <taxon>Pooideae</taxon>
        <taxon>Stipodae</taxon>
        <taxon>Brachypodieae</taxon>
        <taxon>Brachypodium</taxon>
    </lineage>
</organism>
<dbReference type="InterPro" id="IPR046527">
    <property type="entry name" value="PIR2-like_helical"/>
</dbReference>
<evidence type="ECO:0000313" key="4">
    <source>
        <dbReference type="EnsemblPlants" id="KQK10735"/>
    </source>
</evidence>
<evidence type="ECO:0000259" key="1">
    <source>
        <dbReference type="Pfam" id="PF12274"/>
    </source>
</evidence>
<evidence type="ECO:0000259" key="2">
    <source>
        <dbReference type="Pfam" id="PF20235"/>
    </source>
</evidence>
<dbReference type="OMA" id="AFANYLW"/>
<reference evidence="3 4" key="1">
    <citation type="journal article" date="2010" name="Nature">
        <title>Genome sequencing and analysis of the model grass Brachypodium distachyon.</title>
        <authorList>
            <consortium name="International Brachypodium Initiative"/>
        </authorList>
    </citation>
    <scope>NUCLEOTIDE SEQUENCE [LARGE SCALE GENOMIC DNA]</scope>
    <source>
        <strain evidence="3">Bd21</strain>
        <strain evidence="4">cv. Bd21</strain>
    </source>
</reference>
<dbReference type="PANTHER" id="PTHR33120:SF44">
    <property type="entry name" value="PIR2-LIKE HELICAL DOMAIN-CONTAINING PROTEIN"/>
    <property type="match status" value="1"/>
</dbReference>
<reference evidence="4" key="3">
    <citation type="submission" date="2018-08" db="UniProtKB">
        <authorList>
            <consortium name="EnsemblPlants"/>
        </authorList>
    </citation>
    <scope>IDENTIFICATION</scope>
    <source>
        <strain evidence="4">cv. Bd21</strain>
    </source>
</reference>
<accession>I1HTN8</accession>
<dbReference type="Pfam" id="PF12274">
    <property type="entry name" value="DUF3615"/>
    <property type="match status" value="1"/>
</dbReference>
<evidence type="ECO:0000313" key="3">
    <source>
        <dbReference type="EMBL" id="KQK10735.1"/>
    </source>
</evidence>
<name>I1HTN8_BRADI</name>
<proteinExistence type="predicted"/>
<sequence length="335" mass="36876">MRRRLLDIIHRFYLDAISRLPPAEFRRTTGLARGLHVGGHCFGPLHPVHNIVVNSIWYAAAFPVRRPAGSDDEDEANALLSTDGIARICHRSLDGLVAALRDLCPSLSNGDALWRLFSTSADLTAAVALANGVSKSINYLSKVLVPSSPHEPSVSPLMLSAQVLDCIASQKQQFKGIGNQVVNVVNMALQQYTQRSGEQLKLHSVCGASLLMEEGLENCYHINFLAYHEGSGSAVGAPVLFFTEAIILSCYETDIRLCVPVDPVTDIGCCFACESNRKMVVHPCYDEYLGGLEFQEDEVDYGSDFPSPLDVDYIFFDADRDSAFANYLWRDSTDH</sequence>
<dbReference type="GeneID" id="112270766"/>
<dbReference type="Proteomes" id="UP000008810">
    <property type="component" value="Chromosome 2"/>
</dbReference>
<feature type="domain" description="PIR2-like helical" evidence="2">
    <location>
        <begin position="8"/>
        <end position="130"/>
    </location>
</feature>
<dbReference type="RefSeq" id="XP_024314634.1">
    <property type="nucleotide sequence ID" value="XM_024458866.1"/>
</dbReference>
<dbReference type="Pfam" id="PF20235">
    <property type="entry name" value="PIR2-like_helical"/>
    <property type="match status" value="1"/>
</dbReference>
<dbReference type="OrthoDB" id="692438at2759"/>
<reference evidence="3" key="2">
    <citation type="submission" date="2017-06" db="EMBL/GenBank/DDBJ databases">
        <title>WGS assembly of Brachypodium distachyon.</title>
        <authorList>
            <consortium name="The International Brachypodium Initiative"/>
            <person name="Lucas S."/>
            <person name="Harmon-Smith M."/>
            <person name="Lail K."/>
            <person name="Tice H."/>
            <person name="Grimwood J."/>
            <person name="Bruce D."/>
            <person name="Barry K."/>
            <person name="Shu S."/>
            <person name="Lindquist E."/>
            <person name="Wang M."/>
            <person name="Pitluck S."/>
            <person name="Vogel J.P."/>
            <person name="Garvin D.F."/>
            <person name="Mockler T.C."/>
            <person name="Schmutz J."/>
            <person name="Rokhsar D."/>
            <person name="Bevan M.W."/>
        </authorList>
    </citation>
    <scope>NUCLEOTIDE SEQUENCE</scope>
    <source>
        <strain evidence="3">Bd21</strain>
    </source>
</reference>
<keyword evidence="5" id="KW-1185">Reference proteome</keyword>
<protein>
    <submittedName>
        <fullName evidence="3 4">Uncharacterized protein</fullName>
    </submittedName>
</protein>
<evidence type="ECO:0000313" key="5">
    <source>
        <dbReference type="Proteomes" id="UP000008810"/>
    </source>
</evidence>
<dbReference type="EMBL" id="CM000881">
    <property type="protein sequence ID" value="KQK10735.1"/>
    <property type="molecule type" value="Genomic_DNA"/>
</dbReference>
<dbReference type="Gramene" id="KQK10735">
    <property type="protein sequence ID" value="KQK10735"/>
    <property type="gene ID" value="BRADI_2g55840v3"/>
</dbReference>
<dbReference type="AlphaFoldDB" id="I1HTN8"/>
<dbReference type="EnsemblPlants" id="KQK10735">
    <property type="protein sequence ID" value="KQK10735"/>
    <property type="gene ID" value="BRADI_2g55840v3"/>
</dbReference>